<keyword evidence="5" id="KW-0732">Signal</keyword>
<keyword evidence="11" id="KW-1185">Reference proteome</keyword>
<keyword evidence="4" id="KW-0812">Transmembrane</keyword>
<dbReference type="AlphaFoldDB" id="A0A162X957"/>
<evidence type="ECO:0000256" key="3">
    <source>
        <dbReference type="ARBA" id="ARBA00022452"/>
    </source>
</evidence>
<dbReference type="Pfam" id="PF14905">
    <property type="entry name" value="OMP_b-brl_3"/>
    <property type="match status" value="1"/>
</dbReference>
<gene>
    <name evidence="10" type="ORF">AWE51_18305</name>
</gene>
<keyword evidence="2" id="KW-0813">Transport</keyword>
<dbReference type="GO" id="GO:0015344">
    <property type="term" value="F:siderophore uptake transmembrane transporter activity"/>
    <property type="evidence" value="ECO:0007669"/>
    <property type="project" value="TreeGrafter"/>
</dbReference>
<dbReference type="OrthoDB" id="8764943at2"/>
<dbReference type="PANTHER" id="PTHR30069:SF29">
    <property type="entry name" value="HEMOGLOBIN AND HEMOGLOBIN-HAPTOGLOBIN-BINDING PROTEIN 1-RELATED"/>
    <property type="match status" value="1"/>
</dbReference>
<dbReference type="Gene3D" id="2.170.130.10">
    <property type="entry name" value="TonB-dependent receptor, plug domain"/>
    <property type="match status" value="1"/>
</dbReference>
<dbReference type="Proteomes" id="UP000076715">
    <property type="component" value="Unassembled WGS sequence"/>
</dbReference>
<dbReference type="InterPro" id="IPR037066">
    <property type="entry name" value="Plug_dom_sf"/>
</dbReference>
<dbReference type="Gene3D" id="2.40.170.20">
    <property type="entry name" value="TonB-dependent receptor, beta-barrel domain"/>
    <property type="match status" value="1"/>
</dbReference>
<evidence type="ECO:0000256" key="1">
    <source>
        <dbReference type="ARBA" id="ARBA00004571"/>
    </source>
</evidence>
<dbReference type="RefSeq" id="WP_066319646.1">
    <property type="nucleotide sequence ID" value="NZ_LQRT01000058.1"/>
</dbReference>
<dbReference type="GO" id="GO:0044718">
    <property type="term" value="P:siderophore transmembrane transport"/>
    <property type="evidence" value="ECO:0007669"/>
    <property type="project" value="TreeGrafter"/>
</dbReference>
<keyword evidence="6" id="KW-0472">Membrane</keyword>
<evidence type="ECO:0000313" key="10">
    <source>
        <dbReference type="EMBL" id="KZS38499.1"/>
    </source>
</evidence>
<dbReference type="InterPro" id="IPR039426">
    <property type="entry name" value="TonB-dep_rcpt-like"/>
</dbReference>
<dbReference type="InterPro" id="IPR008969">
    <property type="entry name" value="CarboxyPept-like_regulatory"/>
</dbReference>
<evidence type="ECO:0000259" key="8">
    <source>
        <dbReference type="Pfam" id="PF07715"/>
    </source>
</evidence>
<feature type="domain" description="TonB-dependent receptor plug" evidence="8">
    <location>
        <begin position="138"/>
        <end position="217"/>
    </location>
</feature>
<comment type="caution">
    <text evidence="10">The sequence shown here is derived from an EMBL/GenBank/DDBJ whole genome shotgun (WGS) entry which is preliminary data.</text>
</comment>
<dbReference type="SUPFAM" id="SSF56935">
    <property type="entry name" value="Porins"/>
    <property type="match status" value="1"/>
</dbReference>
<evidence type="ECO:0000256" key="4">
    <source>
        <dbReference type="ARBA" id="ARBA00022692"/>
    </source>
</evidence>
<comment type="subcellular location">
    <subcellularLocation>
        <location evidence="1">Cell outer membrane</location>
        <topology evidence="1">Multi-pass membrane protein</topology>
    </subcellularLocation>
</comment>
<dbReference type="InterPro" id="IPR036942">
    <property type="entry name" value="Beta-barrel_TonB_sf"/>
</dbReference>
<evidence type="ECO:0000259" key="9">
    <source>
        <dbReference type="Pfam" id="PF14905"/>
    </source>
</evidence>
<sequence>MTRTVIFIVFFLIVPCYLVSQEATTYKGSVVDALTQEVIPFATIAVYNANQELVDGTSTNNQGQFEFTTDKLFTYFEVTFIGYKTEIIQYTALDNPVNLLFNLRTIVSDLDEVVIQAERTTTQLKIDRKIINLGTDIQQSGTNALEAFDQIPDIQTDLGTGSISLRGNDNVRILINGKPSALNAVELLEQIPSSTIKSVEIITSPSAKYQADGLTGVINIILKSNTNKGTNLSLNSSFGTKRYGYGVTGNHNFSKVNLSFTGSQSGREMDSKQTINRVFNNGDTQNIFTPYDFNGLTRKLAGGVDYFINDNNELSVGLDYTDDYHSFYNTSQYFDVTNRDDFTYTRNAEHSHTTYVFNANYRKKFEKENHFLELDFNLNDNKNEYPVSDFEDRVFIFDQEINENNKIHALSLDYSLPITQTLQFEVGGSFNSSDIQNQRYIRLDTTDETLDTFKYSEELFGIYGLTKFTLKKIDWQLGLRYEYFTSNSTNTLNSEITDLRFSNLFPSIHAAYKFNQNNTFSIGYSRRISRPNLHHVNPFQLGNPFFRFEGNSRLEPESSDNLEISYHKNKKSFNWSATTFYRYRKNIILWVNDIEDNNIQVISFQNKGINHSFGIESTMQIKLLNSWNTQFTGNYYFTKTEDNDIVTWDELYSSNLQLKNTFKITKSISTDITYRHTPKRQNPFNFIEPRHRIDWGVRAKFLQNKFTANLRVIDVLDNNLMKRTTRTRDFEQRTIWKFQSQTLGFLCSLNYVLSKNKNKTRNRKKRKYRHNDGNN</sequence>
<dbReference type="Pfam" id="PF07715">
    <property type="entry name" value="Plug"/>
    <property type="match status" value="1"/>
</dbReference>
<feature type="domain" description="Outer membrane protein beta-barrel" evidence="9">
    <location>
        <begin position="386"/>
        <end position="751"/>
    </location>
</feature>
<evidence type="ECO:0008006" key="12">
    <source>
        <dbReference type="Google" id="ProtNLM"/>
    </source>
</evidence>
<dbReference type="InterPro" id="IPR041700">
    <property type="entry name" value="OMP_b-brl_3"/>
</dbReference>
<protein>
    <recommendedName>
        <fullName evidence="12">TonB-dependent receptor</fullName>
    </recommendedName>
</protein>
<reference evidence="10 11" key="1">
    <citation type="submission" date="2016-01" db="EMBL/GenBank/DDBJ databases">
        <title>The draft genome sequence of Aquimarina sp. RZW4-3-2.</title>
        <authorList>
            <person name="Wang Y."/>
        </authorList>
    </citation>
    <scope>NUCLEOTIDE SEQUENCE [LARGE SCALE GENOMIC DNA]</scope>
    <source>
        <strain evidence="10 11">RZW4-3-2</strain>
    </source>
</reference>
<dbReference type="EMBL" id="LQRT01000058">
    <property type="protein sequence ID" value="KZS38499.1"/>
    <property type="molecule type" value="Genomic_DNA"/>
</dbReference>
<dbReference type="InterPro" id="IPR012910">
    <property type="entry name" value="Plug_dom"/>
</dbReference>
<evidence type="ECO:0000313" key="11">
    <source>
        <dbReference type="Proteomes" id="UP000076715"/>
    </source>
</evidence>
<dbReference type="STRING" id="1642818.AWE51_18305"/>
<evidence type="ECO:0000256" key="7">
    <source>
        <dbReference type="ARBA" id="ARBA00023237"/>
    </source>
</evidence>
<organism evidence="10 11">
    <name type="scientific">Aquimarina aggregata</name>
    <dbReference type="NCBI Taxonomy" id="1642818"/>
    <lineage>
        <taxon>Bacteria</taxon>
        <taxon>Pseudomonadati</taxon>
        <taxon>Bacteroidota</taxon>
        <taxon>Flavobacteriia</taxon>
        <taxon>Flavobacteriales</taxon>
        <taxon>Flavobacteriaceae</taxon>
        <taxon>Aquimarina</taxon>
    </lineage>
</organism>
<keyword evidence="7" id="KW-0998">Cell outer membrane</keyword>
<name>A0A162X957_9FLAO</name>
<dbReference type="GO" id="GO:0009279">
    <property type="term" value="C:cell outer membrane"/>
    <property type="evidence" value="ECO:0007669"/>
    <property type="project" value="UniProtKB-SubCell"/>
</dbReference>
<evidence type="ECO:0000256" key="5">
    <source>
        <dbReference type="ARBA" id="ARBA00022729"/>
    </source>
</evidence>
<dbReference type="PANTHER" id="PTHR30069">
    <property type="entry name" value="TONB-DEPENDENT OUTER MEMBRANE RECEPTOR"/>
    <property type="match status" value="1"/>
</dbReference>
<evidence type="ECO:0000256" key="2">
    <source>
        <dbReference type="ARBA" id="ARBA00022448"/>
    </source>
</evidence>
<evidence type="ECO:0000256" key="6">
    <source>
        <dbReference type="ARBA" id="ARBA00023136"/>
    </source>
</evidence>
<proteinExistence type="predicted"/>
<dbReference type="SUPFAM" id="SSF49464">
    <property type="entry name" value="Carboxypeptidase regulatory domain-like"/>
    <property type="match status" value="1"/>
</dbReference>
<dbReference type="Pfam" id="PF13715">
    <property type="entry name" value="CarbopepD_reg_2"/>
    <property type="match status" value="1"/>
</dbReference>
<accession>A0A162X957</accession>
<keyword evidence="3" id="KW-1134">Transmembrane beta strand</keyword>